<sequence>MSRHSLMERCDEWLSADLDDWTRRTVRRHFDPVGGSPYWLGRLAGLGFDPGDITRYEQLVEFGPAPVDDLRSLDPADLVPRSVPRPLTGRVWDSGGTTGTPCRLFYTPAMLAHRGIWRTWSFITEGFRENSCWLQATPTGPHLIGNGTWEVTELFGGRSYAIDMDPRWVKRLLRDGRVREAAQYTDHLVDQIATVLHTQPIDYVNTTPALFGALAQREPKLVAELSGVRLSGTQLTPAMRRRFVDALDGGICGASYGNTFGNAASLPPENDGGLLPYVPNFPQVTMRVADRSDWLRTVPYGATGQVVLTVLHEDLFLPNILERDQAVRYDPGGRWPSDGVANVRPLEVVRSAPEGVY</sequence>
<reference evidence="1 2" key="1">
    <citation type="submission" date="2020-01" db="EMBL/GenBank/DDBJ databases">
        <title>Kibdelosporangium persica a novel Actinomycetes from a hot desert in Iran.</title>
        <authorList>
            <person name="Safaei N."/>
            <person name="Zaburannyi N."/>
            <person name="Mueller R."/>
            <person name="Wink J."/>
        </authorList>
    </citation>
    <scope>NUCLEOTIDE SEQUENCE [LARGE SCALE GENOMIC DNA]</scope>
    <source>
        <strain evidence="1 2">4NS15</strain>
    </source>
</reference>
<accession>A0ABX2FIL9</accession>
<keyword evidence="2" id="KW-1185">Reference proteome</keyword>
<dbReference type="SUPFAM" id="SSF56801">
    <property type="entry name" value="Acetyl-CoA synthetase-like"/>
    <property type="match status" value="1"/>
</dbReference>
<dbReference type="Gene3D" id="3.40.50.12780">
    <property type="entry name" value="N-terminal domain of ligase-like"/>
    <property type="match status" value="1"/>
</dbReference>
<name>A0ABX2FIL9_9PSEU</name>
<organism evidence="1 2">
    <name type="scientific">Kibdelosporangium persicum</name>
    <dbReference type="NCBI Taxonomy" id="2698649"/>
    <lineage>
        <taxon>Bacteria</taxon>
        <taxon>Bacillati</taxon>
        <taxon>Actinomycetota</taxon>
        <taxon>Actinomycetes</taxon>
        <taxon>Pseudonocardiales</taxon>
        <taxon>Pseudonocardiaceae</taxon>
        <taxon>Kibdelosporangium</taxon>
    </lineage>
</organism>
<dbReference type="EMBL" id="JAAATY010000048">
    <property type="protein sequence ID" value="NRN70964.1"/>
    <property type="molecule type" value="Genomic_DNA"/>
</dbReference>
<evidence type="ECO:0000313" key="2">
    <source>
        <dbReference type="Proteomes" id="UP000763557"/>
    </source>
</evidence>
<evidence type="ECO:0000313" key="1">
    <source>
        <dbReference type="EMBL" id="NRN70964.1"/>
    </source>
</evidence>
<dbReference type="RefSeq" id="WP_173142132.1">
    <property type="nucleotide sequence ID" value="NZ_CBCSGW010000025.1"/>
</dbReference>
<dbReference type="Proteomes" id="UP000763557">
    <property type="component" value="Unassembled WGS sequence"/>
</dbReference>
<gene>
    <name evidence="1" type="ORF">GC106_82390</name>
</gene>
<comment type="caution">
    <text evidence="1">The sequence shown here is derived from an EMBL/GenBank/DDBJ whole genome shotgun (WGS) entry which is preliminary data.</text>
</comment>
<protein>
    <submittedName>
        <fullName evidence="1">Arylcarboxylate reductase component</fullName>
    </submittedName>
</protein>
<proteinExistence type="predicted"/>
<dbReference type="InterPro" id="IPR042099">
    <property type="entry name" value="ANL_N_sf"/>
</dbReference>